<reference evidence="4" key="1">
    <citation type="submission" date="2025-05" db="UniProtKB">
        <authorList>
            <consortium name="RefSeq"/>
        </authorList>
    </citation>
    <scope>NUCLEOTIDE SEQUENCE [LARGE SCALE GENOMIC DNA]</scope>
</reference>
<name>A0A6P3Z0Y5_ZIZJJ</name>
<feature type="compositionally biased region" description="Polar residues" evidence="2">
    <location>
        <begin position="458"/>
        <end position="484"/>
    </location>
</feature>
<feature type="region of interest" description="Disordered" evidence="2">
    <location>
        <begin position="1"/>
        <end position="20"/>
    </location>
</feature>
<dbReference type="Proteomes" id="UP001652623">
    <property type="component" value="Chromosome 1"/>
</dbReference>
<gene>
    <name evidence="5" type="primary">LOC107405895</name>
</gene>
<evidence type="ECO:0000256" key="1">
    <source>
        <dbReference type="PROSITE-ProRule" id="PRU00175"/>
    </source>
</evidence>
<feature type="compositionally biased region" description="Polar residues" evidence="2">
    <location>
        <begin position="509"/>
        <end position="524"/>
    </location>
</feature>
<dbReference type="GO" id="GO:0008270">
    <property type="term" value="F:zinc ion binding"/>
    <property type="evidence" value="ECO:0007669"/>
    <property type="project" value="UniProtKB-KW"/>
</dbReference>
<sequence length="750" mass="80597">MMANDNFKHEDKPPGSSSPLQWSELGFPFIRNESFNSSGVVNAAGANNPTCSSIPFSPLPSGEIGLTPQYYRTGMPPTSVNLITDVTHFNQSSNPNYVHEALYGNDNNPDTDVSHFSQSYNPKYVHEALYGKDNNPDIAFPRLEGDMTPLYQYHTPSFPVAASNVINAASHVNSPQTPHLNNQIFTMRGNSAPNLQMVMQNREVNSSHVGRPWILRNVANSGGITPVSCHTLDNDEIGMNINTMISAARSSYPEELDGSFLTLGIGSNTEAISNSNFSGRNVGGSNERAILPQPNTFHGQILNQGSLNPGLNMAGFQNNVDGCYMLPGNEDDWYFPNDDQKGVYGIDSGSICNPSCIIQMPHVDEPRHYSMASNKNLGLGNGGNKSTGFAGPDPINVFKGYSTLSSVPIEGNQVGLPDSRQSQAIGLPLTSSPCRKSSRQVYDQPQNHSMVSPPIGVTGSTSLKDQLGSSSRPQVIVPSRSSRNPVGAVTSGQEILGAKVTRTSQTSNAFTGSSLKRGSLQPSLATYRGHPKKTRTPASSFPIMSPSPTSLPNISETALTAIAPAALSLPHHSQSDISLPDPPQTASVLPPQPQTASPFPPQPSNSPPLPSQPWNSPPLPPHSWKSRPLVPQPLATSSCPPQARTAPTKRLQQRTASPRPPLQTSSRTAPAVHIKWQGFNHAPQPVGQKCFLCKRDLSYTAEGPVYIPTVPPPVAILPCRHTFHDHCLQLITPQDQVKNPPCIPCAMGES</sequence>
<evidence type="ECO:0000259" key="3">
    <source>
        <dbReference type="PROSITE" id="PS50089"/>
    </source>
</evidence>
<keyword evidence="1" id="KW-0863">Zinc-finger</keyword>
<feature type="region of interest" description="Disordered" evidence="2">
    <location>
        <begin position="509"/>
        <end position="552"/>
    </location>
</feature>
<dbReference type="InParanoid" id="A0A6P3Z0Y5"/>
<accession>A0A6P3Z0Y5</accession>
<feature type="compositionally biased region" description="Pro residues" evidence="2">
    <location>
        <begin position="590"/>
        <end position="621"/>
    </location>
</feature>
<dbReference type="InterPro" id="IPR001841">
    <property type="entry name" value="Znf_RING"/>
</dbReference>
<evidence type="ECO:0000313" key="5">
    <source>
        <dbReference type="RefSeq" id="XP_015868474.1"/>
    </source>
</evidence>
<keyword evidence="4" id="KW-1185">Reference proteome</keyword>
<feature type="compositionally biased region" description="Polar residues" evidence="2">
    <location>
        <begin position="419"/>
        <end position="450"/>
    </location>
</feature>
<proteinExistence type="predicted"/>
<dbReference type="SUPFAM" id="SSF57850">
    <property type="entry name" value="RING/U-box"/>
    <property type="match status" value="1"/>
</dbReference>
<dbReference type="PROSITE" id="PS50089">
    <property type="entry name" value="ZF_RING_2"/>
    <property type="match status" value="1"/>
</dbReference>
<dbReference type="CDD" id="cd16448">
    <property type="entry name" value="RING-H2"/>
    <property type="match status" value="1"/>
</dbReference>
<feature type="region of interest" description="Disordered" evidence="2">
    <location>
        <begin position="572"/>
        <end position="668"/>
    </location>
</feature>
<dbReference type="GeneID" id="107405895"/>
<protein>
    <submittedName>
        <fullName evidence="5">Uncharacterized protein LOC107405895</fullName>
    </submittedName>
</protein>
<feature type="compositionally biased region" description="Basic and acidic residues" evidence="2">
    <location>
        <begin position="1"/>
        <end position="13"/>
    </location>
</feature>
<evidence type="ECO:0000256" key="2">
    <source>
        <dbReference type="SAM" id="MobiDB-lite"/>
    </source>
</evidence>
<feature type="domain" description="RING-type" evidence="3">
    <location>
        <begin position="690"/>
        <end position="745"/>
    </location>
</feature>
<dbReference type="AlphaFoldDB" id="A0A6P3Z0Y5"/>
<dbReference type="KEGG" id="zju:107405895"/>
<feature type="region of interest" description="Disordered" evidence="2">
    <location>
        <begin position="412"/>
        <end position="490"/>
    </location>
</feature>
<dbReference type="PANTHER" id="PTHR31150:SF19">
    <property type="entry name" value="RING-TYPE DOMAIN-CONTAINING PROTEIN"/>
    <property type="match status" value="1"/>
</dbReference>
<dbReference type="RefSeq" id="XP_015868474.1">
    <property type="nucleotide sequence ID" value="XM_016012988.4"/>
</dbReference>
<keyword evidence="1" id="KW-0479">Metal-binding</keyword>
<keyword evidence="1" id="KW-0862">Zinc</keyword>
<dbReference type="PANTHER" id="PTHR31150">
    <property type="entry name" value="EXPRESSED PROTEIN"/>
    <property type="match status" value="1"/>
</dbReference>
<evidence type="ECO:0000313" key="4">
    <source>
        <dbReference type="Proteomes" id="UP001652623"/>
    </source>
</evidence>
<reference evidence="5" key="2">
    <citation type="submission" date="2025-08" db="UniProtKB">
        <authorList>
            <consortium name="RefSeq"/>
        </authorList>
    </citation>
    <scope>IDENTIFICATION</scope>
    <source>
        <tissue evidence="5">Seedling</tissue>
    </source>
</reference>
<organism evidence="4 5">
    <name type="scientific">Ziziphus jujuba</name>
    <name type="common">Chinese jujube</name>
    <name type="synonym">Ziziphus sativa</name>
    <dbReference type="NCBI Taxonomy" id="326968"/>
    <lineage>
        <taxon>Eukaryota</taxon>
        <taxon>Viridiplantae</taxon>
        <taxon>Streptophyta</taxon>
        <taxon>Embryophyta</taxon>
        <taxon>Tracheophyta</taxon>
        <taxon>Spermatophyta</taxon>
        <taxon>Magnoliopsida</taxon>
        <taxon>eudicotyledons</taxon>
        <taxon>Gunneridae</taxon>
        <taxon>Pentapetalae</taxon>
        <taxon>rosids</taxon>
        <taxon>fabids</taxon>
        <taxon>Rosales</taxon>
        <taxon>Rhamnaceae</taxon>
        <taxon>Paliureae</taxon>
        <taxon>Ziziphus</taxon>
    </lineage>
</organism>